<dbReference type="EMBL" id="JAUSQM010000001">
    <property type="protein sequence ID" value="MDP9820481.1"/>
    <property type="molecule type" value="Genomic_DNA"/>
</dbReference>
<keyword evidence="2" id="KW-1185">Reference proteome</keyword>
<gene>
    <name evidence="1" type="ORF">J2S59_000290</name>
</gene>
<name>A0ABT9NJ86_9ACTN</name>
<comment type="caution">
    <text evidence="1">The sequence shown here is derived from an EMBL/GenBank/DDBJ whole genome shotgun (WGS) entry which is preliminary data.</text>
</comment>
<organism evidence="1 2">
    <name type="scientific">Nocardioides massiliensis</name>
    <dbReference type="NCBI Taxonomy" id="1325935"/>
    <lineage>
        <taxon>Bacteria</taxon>
        <taxon>Bacillati</taxon>
        <taxon>Actinomycetota</taxon>
        <taxon>Actinomycetes</taxon>
        <taxon>Propionibacteriales</taxon>
        <taxon>Nocardioidaceae</taxon>
        <taxon>Nocardioides</taxon>
    </lineage>
</organism>
<evidence type="ECO:0000313" key="2">
    <source>
        <dbReference type="Proteomes" id="UP001240447"/>
    </source>
</evidence>
<reference evidence="1 2" key="1">
    <citation type="submission" date="2023-07" db="EMBL/GenBank/DDBJ databases">
        <title>Sequencing the genomes of 1000 actinobacteria strains.</title>
        <authorList>
            <person name="Klenk H.-P."/>
        </authorList>
    </citation>
    <scope>NUCLEOTIDE SEQUENCE [LARGE SCALE GENOMIC DNA]</scope>
    <source>
        <strain evidence="1 2">GD13</strain>
    </source>
</reference>
<dbReference type="Proteomes" id="UP001240447">
    <property type="component" value="Unassembled WGS sequence"/>
</dbReference>
<dbReference type="RefSeq" id="WP_306824735.1">
    <property type="nucleotide sequence ID" value="NZ_JAUSQM010000001.1"/>
</dbReference>
<protein>
    <submittedName>
        <fullName evidence="1">Uncharacterized protein</fullName>
    </submittedName>
</protein>
<proteinExistence type="predicted"/>
<evidence type="ECO:0000313" key="1">
    <source>
        <dbReference type="EMBL" id="MDP9820481.1"/>
    </source>
</evidence>
<sequence>MVNQIDRPIADALQRPAQALLSVIRGAASGGVRNAPAPSASGGLLDMNALIAQVQAEGAASGRDQLPSWVTRRAQGHYSQYGEPMVYLGGRKRQAKSMYDPNAGSPRRADALGEDFGVYEEPVEATLTHAQNRPYMWDEKKILDAMKKMREAGLNVTDFDTMTQVWGGLVNRAAHIYSLSGGTKKVTPWDVLDMHKSESAAAGSLVDYESGSKTTTQRTVSEITEGQGWQVMQQVLAQQLGRDPSDDEVRDFTFRMNQSAARNPSITETIQRYQAGEIVEADSTTTGGWTGADVMRSAEQEAQADPDWAEYQSATTFFNATLGALGAIGDV</sequence>
<accession>A0ABT9NJ86</accession>